<gene>
    <name evidence="5" type="primary">lutR_1</name>
    <name evidence="5" type="ORF">VTH8203_00635</name>
</gene>
<keyword evidence="3" id="KW-0804">Transcription</keyword>
<dbReference type="Proteomes" id="UP000219336">
    <property type="component" value="Unassembled WGS sequence"/>
</dbReference>
<evidence type="ECO:0000313" key="5">
    <source>
        <dbReference type="EMBL" id="SNX47034.1"/>
    </source>
</evidence>
<dbReference type="InterPro" id="IPR036390">
    <property type="entry name" value="WH_DNA-bd_sf"/>
</dbReference>
<dbReference type="Pfam" id="PF00392">
    <property type="entry name" value="GntR"/>
    <property type="match status" value="1"/>
</dbReference>
<dbReference type="PROSITE" id="PS50949">
    <property type="entry name" value="HTH_GNTR"/>
    <property type="match status" value="1"/>
</dbReference>
<name>A0A240EEC0_9VIBR</name>
<dbReference type="AlphaFoldDB" id="A0A240EEC0"/>
<dbReference type="SMART" id="SM00895">
    <property type="entry name" value="FCD"/>
    <property type="match status" value="1"/>
</dbReference>
<dbReference type="PANTHER" id="PTHR43537">
    <property type="entry name" value="TRANSCRIPTIONAL REGULATOR, GNTR FAMILY"/>
    <property type="match status" value="1"/>
</dbReference>
<sequence>MPRVTSPFSQPLNKLSEGTQLRRPLLAMESLKQFIMDQELSAGDALPQEQELMAMFKMSKWTIREALRMLEGQGLITTRTGPKGGTFVREVPDSLAVNLLNNYFYFQDVSISNLYQLRKVIEPELAYTLAGILSTSDLEQLTSIIDNYAEPATTLTEERDHHIESLKFHIVLANFTDNKLLKFVIHFICQTLSEMTVTQELYNPPNAELWQKGISYQQSLVEALKRGDKDRARTIMSEHMDMAHEHMKQQEARLNMRLLPSSNS</sequence>
<evidence type="ECO:0000256" key="1">
    <source>
        <dbReference type="ARBA" id="ARBA00023015"/>
    </source>
</evidence>
<reference evidence="6" key="1">
    <citation type="submission" date="2016-06" db="EMBL/GenBank/DDBJ databases">
        <authorList>
            <person name="Rodrigo-Torres L."/>
            <person name="Arahal R.D."/>
            <person name="Lucena T."/>
        </authorList>
    </citation>
    <scope>NUCLEOTIDE SEQUENCE [LARGE SCALE GENOMIC DNA]</scope>
    <source>
        <strain evidence="6">CECT8203</strain>
    </source>
</reference>
<organism evidence="5 6">
    <name type="scientific">Vibrio thalassae</name>
    <dbReference type="NCBI Taxonomy" id="1243014"/>
    <lineage>
        <taxon>Bacteria</taxon>
        <taxon>Pseudomonadati</taxon>
        <taxon>Pseudomonadota</taxon>
        <taxon>Gammaproteobacteria</taxon>
        <taxon>Vibrionales</taxon>
        <taxon>Vibrionaceae</taxon>
        <taxon>Vibrio</taxon>
    </lineage>
</organism>
<dbReference type="SMART" id="SM00345">
    <property type="entry name" value="HTH_GNTR"/>
    <property type="match status" value="1"/>
</dbReference>
<dbReference type="GO" id="GO:0003700">
    <property type="term" value="F:DNA-binding transcription factor activity"/>
    <property type="evidence" value="ECO:0007669"/>
    <property type="project" value="InterPro"/>
</dbReference>
<dbReference type="EMBL" id="OANU01000004">
    <property type="protein sequence ID" value="SNX47034.1"/>
    <property type="molecule type" value="Genomic_DNA"/>
</dbReference>
<keyword evidence="2" id="KW-0238">DNA-binding</keyword>
<dbReference type="InterPro" id="IPR036388">
    <property type="entry name" value="WH-like_DNA-bd_sf"/>
</dbReference>
<dbReference type="Gene3D" id="1.20.120.530">
    <property type="entry name" value="GntR ligand-binding domain-like"/>
    <property type="match status" value="1"/>
</dbReference>
<dbReference type="InterPro" id="IPR011711">
    <property type="entry name" value="GntR_C"/>
</dbReference>
<dbReference type="SUPFAM" id="SSF46785">
    <property type="entry name" value="Winged helix' DNA-binding domain"/>
    <property type="match status" value="1"/>
</dbReference>
<keyword evidence="6" id="KW-1185">Reference proteome</keyword>
<dbReference type="InterPro" id="IPR000524">
    <property type="entry name" value="Tscrpt_reg_HTH_GntR"/>
</dbReference>
<dbReference type="SUPFAM" id="SSF48008">
    <property type="entry name" value="GntR ligand-binding domain-like"/>
    <property type="match status" value="1"/>
</dbReference>
<dbReference type="Gene3D" id="1.10.10.10">
    <property type="entry name" value="Winged helix-like DNA-binding domain superfamily/Winged helix DNA-binding domain"/>
    <property type="match status" value="1"/>
</dbReference>
<dbReference type="PRINTS" id="PR00035">
    <property type="entry name" value="HTHGNTR"/>
</dbReference>
<evidence type="ECO:0000259" key="4">
    <source>
        <dbReference type="PROSITE" id="PS50949"/>
    </source>
</evidence>
<protein>
    <submittedName>
        <fullName evidence="5">HTH-type transcriptional regulator LutR</fullName>
    </submittedName>
</protein>
<evidence type="ECO:0000256" key="2">
    <source>
        <dbReference type="ARBA" id="ARBA00023125"/>
    </source>
</evidence>
<evidence type="ECO:0000256" key="3">
    <source>
        <dbReference type="ARBA" id="ARBA00023163"/>
    </source>
</evidence>
<proteinExistence type="predicted"/>
<dbReference type="CDD" id="cd07377">
    <property type="entry name" value="WHTH_GntR"/>
    <property type="match status" value="1"/>
</dbReference>
<accession>A0A240EEC0</accession>
<feature type="domain" description="HTH gntR-type" evidence="4">
    <location>
        <begin position="21"/>
        <end position="91"/>
    </location>
</feature>
<dbReference type="Pfam" id="PF07729">
    <property type="entry name" value="FCD"/>
    <property type="match status" value="1"/>
</dbReference>
<evidence type="ECO:0000313" key="6">
    <source>
        <dbReference type="Proteomes" id="UP000219336"/>
    </source>
</evidence>
<dbReference type="GO" id="GO:0003677">
    <property type="term" value="F:DNA binding"/>
    <property type="evidence" value="ECO:0007669"/>
    <property type="project" value="UniProtKB-KW"/>
</dbReference>
<dbReference type="InterPro" id="IPR008920">
    <property type="entry name" value="TF_FadR/GntR_C"/>
</dbReference>
<keyword evidence="1" id="KW-0805">Transcription regulation</keyword>
<dbReference type="PANTHER" id="PTHR43537:SF5">
    <property type="entry name" value="UXU OPERON TRANSCRIPTIONAL REGULATOR"/>
    <property type="match status" value="1"/>
</dbReference>